<dbReference type="GO" id="GO:0006351">
    <property type="term" value="P:DNA-templated transcription"/>
    <property type="evidence" value="ECO:0007669"/>
    <property type="project" value="TreeGrafter"/>
</dbReference>
<dbReference type="InterPro" id="IPR000847">
    <property type="entry name" value="LysR_HTH_N"/>
</dbReference>
<keyword evidence="4" id="KW-0804">Transcription</keyword>
<dbReference type="InterPro" id="IPR036390">
    <property type="entry name" value="WH_DNA-bd_sf"/>
</dbReference>
<dbReference type="Pfam" id="PF00126">
    <property type="entry name" value="HTH_1"/>
    <property type="match status" value="1"/>
</dbReference>
<name>A0A6N7EU71_9GAMM</name>
<evidence type="ECO:0000256" key="1">
    <source>
        <dbReference type="ARBA" id="ARBA00009437"/>
    </source>
</evidence>
<dbReference type="RefSeq" id="WP_152808863.1">
    <property type="nucleotide sequence ID" value="NZ_WHNW01000002.1"/>
</dbReference>
<dbReference type="FunFam" id="1.10.10.10:FF:000001">
    <property type="entry name" value="LysR family transcriptional regulator"/>
    <property type="match status" value="1"/>
</dbReference>
<evidence type="ECO:0000259" key="5">
    <source>
        <dbReference type="PROSITE" id="PS50931"/>
    </source>
</evidence>
<keyword evidence="2" id="KW-0805">Transcription regulation</keyword>
<proteinExistence type="inferred from homology"/>
<dbReference type="EMBL" id="WHNW01000002">
    <property type="protein sequence ID" value="MPV85523.1"/>
    <property type="molecule type" value="Genomic_DNA"/>
</dbReference>
<dbReference type="AlphaFoldDB" id="A0A6N7EU71"/>
<sequence length="314" mass="35217">MNRLISKLPPLKSLVAFEAVCRCGSVTAAAKELTSSQPSVSQHIRQLETNLGTALFFKQGRQLKLTTAGQSFYEQIAPTLWQIAQTAENLRDVSLQQKTLDIICHTGLAMFWLLPRLTELQNAIAPIQLNITLSDNPNQPITRRANLLIMQFGPLSHHKNQRVLFHESVSLVAGSRYAQTHQLTPSTSLAQIVDGIAQQTIQLIHMDNQDGRWLDWRQWLRKQGVELPQTHQPVYLGNYHTVITQAQHNQGLALGWHGIIDTLIDQGDLVCVTTKTTQRKNYGYYLDIAHLDATFLPVVCALQQFATPHLAPTP</sequence>
<evidence type="ECO:0000313" key="6">
    <source>
        <dbReference type="EMBL" id="MPV85523.1"/>
    </source>
</evidence>
<evidence type="ECO:0000256" key="2">
    <source>
        <dbReference type="ARBA" id="ARBA00023015"/>
    </source>
</evidence>
<dbReference type="InterPro" id="IPR005119">
    <property type="entry name" value="LysR_subst-bd"/>
</dbReference>
<dbReference type="Proteomes" id="UP000471298">
    <property type="component" value="Unassembled WGS sequence"/>
</dbReference>
<evidence type="ECO:0000256" key="4">
    <source>
        <dbReference type="ARBA" id="ARBA00023163"/>
    </source>
</evidence>
<dbReference type="SUPFAM" id="SSF53850">
    <property type="entry name" value="Periplasmic binding protein-like II"/>
    <property type="match status" value="1"/>
</dbReference>
<comment type="caution">
    <text evidence="6">The sequence shown here is derived from an EMBL/GenBank/DDBJ whole genome shotgun (WGS) entry which is preliminary data.</text>
</comment>
<dbReference type="Gene3D" id="1.10.10.10">
    <property type="entry name" value="Winged helix-like DNA-binding domain superfamily/Winged helix DNA-binding domain"/>
    <property type="match status" value="1"/>
</dbReference>
<dbReference type="Pfam" id="PF03466">
    <property type="entry name" value="LysR_substrate"/>
    <property type="match status" value="1"/>
</dbReference>
<gene>
    <name evidence="6" type="ORF">GCU85_02080</name>
</gene>
<dbReference type="SUPFAM" id="SSF46785">
    <property type="entry name" value="Winged helix' DNA-binding domain"/>
    <property type="match status" value="1"/>
</dbReference>
<dbReference type="PROSITE" id="PS50931">
    <property type="entry name" value="HTH_LYSR"/>
    <property type="match status" value="1"/>
</dbReference>
<dbReference type="Gene3D" id="3.40.190.10">
    <property type="entry name" value="Periplasmic binding protein-like II"/>
    <property type="match status" value="2"/>
</dbReference>
<keyword evidence="3" id="KW-0238">DNA-binding</keyword>
<evidence type="ECO:0000313" key="7">
    <source>
        <dbReference type="Proteomes" id="UP000471298"/>
    </source>
</evidence>
<dbReference type="InterPro" id="IPR058163">
    <property type="entry name" value="LysR-type_TF_proteobact-type"/>
</dbReference>
<evidence type="ECO:0000256" key="3">
    <source>
        <dbReference type="ARBA" id="ARBA00023125"/>
    </source>
</evidence>
<organism evidence="6 7">
    <name type="scientific">Ostreibacterium oceani</name>
    <dbReference type="NCBI Taxonomy" id="2654998"/>
    <lineage>
        <taxon>Bacteria</taxon>
        <taxon>Pseudomonadati</taxon>
        <taxon>Pseudomonadota</taxon>
        <taxon>Gammaproteobacteria</taxon>
        <taxon>Cardiobacteriales</taxon>
        <taxon>Ostreibacteriaceae</taxon>
        <taxon>Ostreibacterium</taxon>
    </lineage>
</organism>
<keyword evidence="7" id="KW-1185">Reference proteome</keyword>
<accession>A0A6N7EU71</accession>
<comment type="similarity">
    <text evidence="1">Belongs to the LysR transcriptional regulatory family.</text>
</comment>
<dbReference type="GO" id="GO:0003700">
    <property type="term" value="F:DNA-binding transcription factor activity"/>
    <property type="evidence" value="ECO:0007669"/>
    <property type="project" value="InterPro"/>
</dbReference>
<reference evidence="6 7" key="1">
    <citation type="submission" date="2019-10" db="EMBL/GenBank/DDBJ databases">
        <title>Cardiobacteriales fam. a chemoheterotrophic member of the order Cardiobacteriales, and proposal of Cardiobacteriales fam. nov.</title>
        <authorList>
            <person name="Wang C."/>
        </authorList>
    </citation>
    <scope>NUCLEOTIDE SEQUENCE [LARGE SCALE GENOMIC DNA]</scope>
    <source>
        <strain evidence="6 7">ML27</strain>
    </source>
</reference>
<feature type="domain" description="HTH lysR-type" evidence="5">
    <location>
        <begin position="9"/>
        <end position="66"/>
    </location>
</feature>
<dbReference type="GO" id="GO:0043565">
    <property type="term" value="F:sequence-specific DNA binding"/>
    <property type="evidence" value="ECO:0007669"/>
    <property type="project" value="TreeGrafter"/>
</dbReference>
<dbReference type="InParanoid" id="A0A6N7EU71"/>
<dbReference type="PRINTS" id="PR00039">
    <property type="entry name" value="HTHLYSR"/>
</dbReference>
<dbReference type="PANTHER" id="PTHR30537:SF26">
    <property type="entry name" value="GLYCINE CLEAVAGE SYSTEM TRANSCRIPTIONAL ACTIVATOR"/>
    <property type="match status" value="1"/>
</dbReference>
<dbReference type="InterPro" id="IPR036388">
    <property type="entry name" value="WH-like_DNA-bd_sf"/>
</dbReference>
<dbReference type="PANTHER" id="PTHR30537">
    <property type="entry name" value="HTH-TYPE TRANSCRIPTIONAL REGULATOR"/>
    <property type="match status" value="1"/>
</dbReference>
<protein>
    <submittedName>
        <fullName evidence="6">LysR family transcriptional regulator</fullName>
    </submittedName>
</protein>